<feature type="region of interest" description="Disordered" evidence="1">
    <location>
        <begin position="21"/>
        <end position="105"/>
    </location>
</feature>
<feature type="region of interest" description="Disordered" evidence="1">
    <location>
        <begin position="165"/>
        <end position="192"/>
    </location>
</feature>
<evidence type="ECO:0000256" key="1">
    <source>
        <dbReference type="SAM" id="MobiDB-lite"/>
    </source>
</evidence>
<accession>A0ABR2Z4V1</accession>
<reference evidence="2 3" key="1">
    <citation type="journal article" date="2024" name="Nat. Commun.">
        <title>Phylogenomics reveals the evolutionary origins of lichenization in chlorophyte algae.</title>
        <authorList>
            <person name="Puginier C."/>
            <person name="Libourel C."/>
            <person name="Otte J."/>
            <person name="Skaloud P."/>
            <person name="Haon M."/>
            <person name="Grisel S."/>
            <person name="Petersen M."/>
            <person name="Berrin J.G."/>
            <person name="Delaux P.M."/>
            <person name="Dal Grande F."/>
            <person name="Keller J."/>
        </authorList>
    </citation>
    <scope>NUCLEOTIDE SEQUENCE [LARGE SCALE GENOMIC DNA]</scope>
    <source>
        <strain evidence="2 3">SAG 216-7</strain>
    </source>
</reference>
<evidence type="ECO:0000313" key="2">
    <source>
        <dbReference type="EMBL" id="KAK9918685.1"/>
    </source>
</evidence>
<sequence>MECQPDSGRCVAVPAWPPAAVHPALSETPSKQQSRRLLQSPSPKATSGASPSPDTITGTSPSPTNSNTSPSTTSSDGAGLVTSVSGGSATAATAASGGTPGEVTPLGTVVLGSAQSGIVSTNLGSQSGSGGTLGGLLATSSIYVGSKVSAADLSAFLATQSGLSGSAGASGSIRSTVAQGPPYGQAGSFPGR</sequence>
<feature type="compositionally biased region" description="Low complexity" evidence="1">
    <location>
        <begin position="59"/>
        <end position="97"/>
    </location>
</feature>
<name>A0ABR2Z4V1_9CHLO</name>
<dbReference type="Proteomes" id="UP001491310">
    <property type="component" value="Unassembled WGS sequence"/>
</dbReference>
<dbReference type="EMBL" id="JALJOT010000001">
    <property type="protein sequence ID" value="KAK9918685.1"/>
    <property type="molecule type" value="Genomic_DNA"/>
</dbReference>
<feature type="compositionally biased region" description="Polar residues" evidence="1">
    <location>
        <begin position="27"/>
        <end position="58"/>
    </location>
</feature>
<gene>
    <name evidence="2" type="ORF">WJX75_005976</name>
</gene>
<organism evidence="2 3">
    <name type="scientific">Coccomyxa subellipsoidea</name>
    <dbReference type="NCBI Taxonomy" id="248742"/>
    <lineage>
        <taxon>Eukaryota</taxon>
        <taxon>Viridiplantae</taxon>
        <taxon>Chlorophyta</taxon>
        <taxon>core chlorophytes</taxon>
        <taxon>Trebouxiophyceae</taxon>
        <taxon>Trebouxiophyceae incertae sedis</taxon>
        <taxon>Coccomyxaceae</taxon>
        <taxon>Coccomyxa</taxon>
    </lineage>
</organism>
<proteinExistence type="predicted"/>
<keyword evidence="3" id="KW-1185">Reference proteome</keyword>
<protein>
    <submittedName>
        <fullName evidence="2">Uncharacterized protein</fullName>
    </submittedName>
</protein>
<evidence type="ECO:0000313" key="3">
    <source>
        <dbReference type="Proteomes" id="UP001491310"/>
    </source>
</evidence>
<comment type="caution">
    <text evidence="2">The sequence shown here is derived from an EMBL/GenBank/DDBJ whole genome shotgun (WGS) entry which is preliminary data.</text>
</comment>